<reference evidence="2 3" key="1">
    <citation type="journal article" date="2019" name="Nat. Med.">
        <title>A library of human gut bacterial isolates paired with longitudinal multiomics data enables mechanistic microbiome research.</title>
        <authorList>
            <person name="Poyet M."/>
            <person name="Groussin M."/>
            <person name="Gibbons S.M."/>
            <person name="Avila-Pacheco J."/>
            <person name="Jiang X."/>
            <person name="Kearney S.M."/>
            <person name="Perrotta A.R."/>
            <person name="Berdy B."/>
            <person name="Zhao S."/>
            <person name="Lieberman T.D."/>
            <person name="Swanson P.K."/>
            <person name="Smith M."/>
            <person name="Roesemann S."/>
            <person name="Alexander J.E."/>
            <person name="Rich S.A."/>
            <person name="Livny J."/>
            <person name="Vlamakis H."/>
            <person name="Clish C."/>
            <person name="Bullock K."/>
            <person name="Deik A."/>
            <person name="Scott J."/>
            <person name="Pierce K.A."/>
            <person name="Xavier R.J."/>
            <person name="Alm E.J."/>
        </authorList>
    </citation>
    <scope>NUCLEOTIDE SEQUENCE [LARGE SCALE GENOMIC DNA]</scope>
    <source>
        <strain evidence="2 3">BIOML-A27</strain>
    </source>
</reference>
<evidence type="ECO:0000313" key="3">
    <source>
        <dbReference type="Proteomes" id="UP000433928"/>
    </source>
</evidence>
<comment type="caution">
    <text evidence="2">The sequence shown here is derived from an EMBL/GenBank/DDBJ whole genome shotgun (WGS) entry which is preliminary data.</text>
</comment>
<dbReference type="GO" id="GO:0042910">
    <property type="term" value="F:xenobiotic transmembrane transporter activity"/>
    <property type="evidence" value="ECO:0007669"/>
    <property type="project" value="TreeGrafter"/>
</dbReference>
<organism evidence="2 3">
    <name type="scientific">Bacteroides uniformis</name>
    <dbReference type="NCBI Taxonomy" id="820"/>
    <lineage>
        <taxon>Bacteria</taxon>
        <taxon>Pseudomonadati</taxon>
        <taxon>Bacteroidota</taxon>
        <taxon>Bacteroidia</taxon>
        <taxon>Bacteroidales</taxon>
        <taxon>Bacteroidaceae</taxon>
        <taxon>Bacteroides</taxon>
    </lineage>
</organism>
<sequence>VQKAEPLMQQVKEVADATGDWDTAFSGSFFSNRKMLDELVVILFISILLMYFILAAQFESFVQPLVVLLEIPIDVAFALVLLWICGHTLNLMSAIGLIVTCGIIINDSILKLDAINELRKTGIPLLEAIHEAGRRRLRPIIMTSLTTIFAMVPLLFSFDMGSELQKPLSIAMIGAMFIGTLVSLFIIPLIYWFIYRNKKA</sequence>
<dbReference type="PRINTS" id="PR00702">
    <property type="entry name" value="ACRIFLAVINRP"/>
</dbReference>
<feature type="transmembrane region" description="Helical" evidence="1">
    <location>
        <begin position="39"/>
        <end position="58"/>
    </location>
</feature>
<dbReference type="PANTHER" id="PTHR32063">
    <property type="match status" value="1"/>
</dbReference>
<feature type="non-terminal residue" evidence="2">
    <location>
        <position position="1"/>
    </location>
</feature>
<dbReference type="AlphaFoldDB" id="A0A6I0KHH2"/>
<dbReference type="Pfam" id="PF00873">
    <property type="entry name" value="ACR_tran"/>
    <property type="match status" value="1"/>
</dbReference>
<dbReference type="RefSeq" id="WP_151856666.1">
    <property type="nucleotide sequence ID" value="NZ_WCUG01000392.1"/>
</dbReference>
<name>A0A6I0KHH2_BACUN</name>
<proteinExistence type="predicted"/>
<gene>
    <name evidence="2" type="ORF">GAQ59_25230</name>
</gene>
<dbReference type="GO" id="GO:0005886">
    <property type="term" value="C:plasma membrane"/>
    <property type="evidence" value="ECO:0007669"/>
    <property type="project" value="TreeGrafter"/>
</dbReference>
<dbReference type="Gene3D" id="1.20.1640.10">
    <property type="entry name" value="Multidrug efflux transporter AcrB transmembrane domain"/>
    <property type="match status" value="1"/>
</dbReference>
<evidence type="ECO:0000313" key="2">
    <source>
        <dbReference type="EMBL" id="KAB4153821.1"/>
    </source>
</evidence>
<dbReference type="PANTHER" id="PTHR32063:SF0">
    <property type="entry name" value="SWARMING MOTILITY PROTEIN SWRC"/>
    <property type="match status" value="1"/>
</dbReference>
<dbReference type="InterPro" id="IPR001036">
    <property type="entry name" value="Acrflvin-R"/>
</dbReference>
<accession>A0A6I0KHH2</accession>
<feature type="transmembrane region" description="Helical" evidence="1">
    <location>
        <begin position="170"/>
        <end position="194"/>
    </location>
</feature>
<protein>
    <submittedName>
        <fullName evidence="2">Efflux RND transporter permease subunit</fullName>
    </submittedName>
</protein>
<keyword evidence="1" id="KW-0472">Membrane</keyword>
<dbReference type="EMBL" id="WCUG01000392">
    <property type="protein sequence ID" value="KAB4153821.1"/>
    <property type="molecule type" value="Genomic_DNA"/>
</dbReference>
<keyword evidence="1" id="KW-0812">Transmembrane</keyword>
<feature type="transmembrane region" description="Helical" evidence="1">
    <location>
        <begin position="140"/>
        <end position="158"/>
    </location>
</feature>
<keyword evidence="1" id="KW-1133">Transmembrane helix</keyword>
<evidence type="ECO:0000256" key="1">
    <source>
        <dbReference type="SAM" id="Phobius"/>
    </source>
</evidence>
<dbReference type="SUPFAM" id="SSF82866">
    <property type="entry name" value="Multidrug efflux transporter AcrB transmembrane domain"/>
    <property type="match status" value="1"/>
</dbReference>
<dbReference type="Proteomes" id="UP000433928">
    <property type="component" value="Unassembled WGS sequence"/>
</dbReference>